<feature type="region of interest" description="Disordered" evidence="2">
    <location>
        <begin position="1"/>
        <end position="22"/>
    </location>
</feature>
<dbReference type="AlphaFoldDB" id="A0A1B8TSL0"/>
<dbReference type="RefSeq" id="WP_065319471.1">
    <property type="nucleotide sequence ID" value="NZ_CP017477.1"/>
</dbReference>
<dbReference type="Proteomes" id="UP000092584">
    <property type="component" value="Unassembled WGS sequence"/>
</dbReference>
<accession>A0A1B8TSL0</accession>
<evidence type="ECO:0008006" key="5">
    <source>
        <dbReference type="Google" id="ProtNLM"/>
    </source>
</evidence>
<evidence type="ECO:0000313" key="3">
    <source>
        <dbReference type="EMBL" id="OBY62484.1"/>
    </source>
</evidence>
<dbReference type="Pfam" id="PF04519">
    <property type="entry name" value="Bactofilin"/>
    <property type="match status" value="1"/>
</dbReference>
<dbReference type="STRING" id="1774273.LPB03_09965"/>
<dbReference type="InterPro" id="IPR007607">
    <property type="entry name" value="BacA/B"/>
</dbReference>
<organism evidence="3 4">
    <name type="scientific">Polaribacter vadi</name>
    <dbReference type="NCBI Taxonomy" id="1774273"/>
    <lineage>
        <taxon>Bacteria</taxon>
        <taxon>Pseudomonadati</taxon>
        <taxon>Bacteroidota</taxon>
        <taxon>Flavobacteriia</taxon>
        <taxon>Flavobacteriales</taxon>
        <taxon>Flavobacteriaceae</taxon>
    </lineage>
</organism>
<dbReference type="KEGG" id="pob:LPB03_09965"/>
<evidence type="ECO:0000256" key="1">
    <source>
        <dbReference type="ARBA" id="ARBA00044755"/>
    </source>
</evidence>
<comment type="similarity">
    <text evidence="1">Belongs to the bactofilin family.</text>
</comment>
<dbReference type="PANTHER" id="PTHR35024">
    <property type="entry name" value="HYPOTHETICAL CYTOSOLIC PROTEIN"/>
    <property type="match status" value="1"/>
</dbReference>
<evidence type="ECO:0000313" key="4">
    <source>
        <dbReference type="Proteomes" id="UP000092584"/>
    </source>
</evidence>
<dbReference type="EMBL" id="LSFM01000023">
    <property type="protein sequence ID" value="OBY62484.1"/>
    <property type="molecule type" value="Genomic_DNA"/>
</dbReference>
<sequence>MSEKQKEETSKNKKPRKMERNVIAKNTTIKGEIISDGDYRIDGVLEGDLKTKGRVIIGSGGVVDGTVEASNTDIEGTFSGKLIVEKILTVKAIAKISGEVVVGKLSIEPGAAFNASCTMKAIVKEVHKEDGKKSKKEGDKKAFK</sequence>
<reference evidence="4" key="1">
    <citation type="submission" date="2016-02" db="EMBL/GenBank/DDBJ databases">
        <authorList>
            <person name="Shin S.-K."/>
            <person name="Yi H."/>
            <person name="Kim E."/>
        </authorList>
    </citation>
    <scope>NUCLEOTIDE SEQUENCE [LARGE SCALE GENOMIC DNA]</scope>
    <source>
        <strain evidence="4">LPB0003</strain>
    </source>
</reference>
<gene>
    <name evidence="3" type="ORF">LPB3_09975</name>
</gene>
<proteinExistence type="inferred from homology"/>
<evidence type="ECO:0000256" key="2">
    <source>
        <dbReference type="SAM" id="MobiDB-lite"/>
    </source>
</evidence>
<comment type="caution">
    <text evidence="3">The sequence shown here is derived from an EMBL/GenBank/DDBJ whole genome shotgun (WGS) entry which is preliminary data.</text>
</comment>
<feature type="compositionally biased region" description="Basic and acidic residues" evidence="2">
    <location>
        <begin position="1"/>
        <end position="11"/>
    </location>
</feature>
<keyword evidence="4" id="KW-1185">Reference proteome</keyword>
<dbReference type="PANTHER" id="PTHR35024:SF4">
    <property type="entry name" value="POLYMER-FORMING CYTOSKELETAL PROTEIN"/>
    <property type="match status" value="1"/>
</dbReference>
<name>A0A1B8TSL0_9FLAO</name>
<protein>
    <recommendedName>
        <fullName evidence="5">Cell shape determination protein CcmA</fullName>
    </recommendedName>
</protein>